<evidence type="ECO:0000313" key="5">
    <source>
        <dbReference type="Proteomes" id="UP000681967"/>
    </source>
</evidence>
<accession>A0A8S2MQZ4</accession>
<comment type="subcellular location">
    <subcellularLocation>
        <location evidence="1">Nucleus</location>
    </subcellularLocation>
</comment>
<evidence type="ECO:0000313" key="4">
    <source>
        <dbReference type="EMBL" id="CAF3970074.1"/>
    </source>
</evidence>
<dbReference type="GO" id="GO:0016705">
    <property type="term" value="F:oxidoreductase activity, acting on paired donors, with incorporation or reduction of molecular oxygen"/>
    <property type="evidence" value="ECO:0007669"/>
    <property type="project" value="InterPro"/>
</dbReference>
<evidence type="ECO:0000256" key="2">
    <source>
        <dbReference type="ARBA" id="ARBA00023242"/>
    </source>
</evidence>
<dbReference type="AlphaFoldDB" id="A0A8S2MQZ4"/>
<organism evidence="4 5">
    <name type="scientific">Rotaria magnacalcarata</name>
    <dbReference type="NCBI Taxonomy" id="392030"/>
    <lineage>
        <taxon>Eukaryota</taxon>
        <taxon>Metazoa</taxon>
        <taxon>Spiralia</taxon>
        <taxon>Gnathifera</taxon>
        <taxon>Rotifera</taxon>
        <taxon>Eurotatoria</taxon>
        <taxon>Bdelloidea</taxon>
        <taxon>Philodinida</taxon>
        <taxon>Philodinidae</taxon>
        <taxon>Rotaria</taxon>
    </lineage>
</organism>
<dbReference type="GO" id="GO:0020037">
    <property type="term" value="F:heme binding"/>
    <property type="evidence" value="ECO:0007669"/>
    <property type="project" value="InterPro"/>
</dbReference>
<keyword evidence="3" id="KW-1133">Transmembrane helix</keyword>
<dbReference type="Pfam" id="PF15251">
    <property type="entry name" value="TAPR1-like"/>
    <property type="match status" value="1"/>
</dbReference>
<dbReference type="EMBL" id="CAJOBH010003892">
    <property type="protein sequence ID" value="CAF3970074.1"/>
    <property type="molecule type" value="Genomic_DNA"/>
</dbReference>
<dbReference type="GO" id="GO:0005634">
    <property type="term" value="C:nucleus"/>
    <property type="evidence" value="ECO:0007669"/>
    <property type="project" value="UniProtKB-SubCell"/>
</dbReference>
<dbReference type="InterPro" id="IPR029196">
    <property type="entry name" value="HAPSTR1-like"/>
</dbReference>
<dbReference type="GO" id="GO:0004497">
    <property type="term" value="F:monooxygenase activity"/>
    <property type="evidence" value="ECO:0007669"/>
    <property type="project" value="InterPro"/>
</dbReference>
<evidence type="ECO:0000256" key="3">
    <source>
        <dbReference type="SAM" id="Phobius"/>
    </source>
</evidence>
<sequence length="380" mass="44155">MSTFDHIESKFSSGIDNEETALSTYTYEHECERMIHENLTNGQDCYSQKLFIAFQTAATNVTKMFRERSNGTNNWNTFHAAAESVTLLYKESLDTLKDAIQLGIINGEQHKTKEVLRWTRRKQRRHIRSQEISDYLVDRSPYLSACPTDVRSTNTGTMNQFPIVDDLHTFRQALVMDDTDNAQQIGASSDCHSEQLESFVRQQVANQLARKRDFHSTDLSINDFQKLKRARHICIWKIYMAVISFTFLIIIFLIFLIVRLKPWLVNYFKLLKNYGPVPCPRNRLPILGNLLSLPLDPHQFSLKLDQFYEESKTTALYCLWIGTYPLVAFFHPVGLEHFFTGSKHITKSPDYLFLHPWLRTGLLTSLRTNPITKLYGEHES</sequence>
<comment type="caution">
    <text evidence="4">The sequence shown here is derived from an EMBL/GenBank/DDBJ whole genome shotgun (WGS) entry which is preliminary data.</text>
</comment>
<keyword evidence="3" id="KW-0472">Membrane</keyword>
<keyword evidence="2" id="KW-0539">Nucleus</keyword>
<dbReference type="GO" id="GO:0005506">
    <property type="term" value="F:iron ion binding"/>
    <property type="evidence" value="ECO:0007669"/>
    <property type="project" value="InterPro"/>
</dbReference>
<gene>
    <name evidence="4" type="ORF">BYL167_LOCUS12029</name>
</gene>
<proteinExistence type="predicted"/>
<feature type="transmembrane region" description="Helical" evidence="3">
    <location>
        <begin position="238"/>
        <end position="258"/>
    </location>
</feature>
<dbReference type="Proteomes" id="UP000681967">
    <property type="component" value="Unassembled WGS sequence"/>
</dbReference>
<evidence type="ECO:0000256" key="1">
    <source>
        <dbReference type="ARBA" id="ARBA00004123"/>
    </source>
</evidence>
<dbReference type="Gene3D" id="1.10.630.10">
    <property type="entry name" value="Cytochrome P450"/>
    <property type="match status" value="1"/>
</dbReference>
<protein>
    <submittedName>
        <fullName evidence="4">Uncharacterized protein</fullName>
    </submittedName>
</protein>
<dbReference type="PANTHER" id="PTHR31624">
    <property type="entry name" value="UPF0472 PROTEIN C16ORF72"/>
    <property type="match status" value="1"/>
</dbReference>
<dbReference type="InterPro" id="IPR040308">
    <property type="entry name" value="HAPR1"/>
</dbReference>
<dbReference type="InterPro" id="IPR036396">
    <property type="entry name" value="Cyt_P450_sf"/>
</dbReference>
<dbReference type="PANTHER" id="PTHR31624:SF4">
    <property type="entry name" value="CHROMOSOME 16 OPEN READING FRAME 72"/>
    <property type="match status" value="1"/>
</dbReference>
<feature type="transmembrane region" description="Helical" evidence="3">
    <location>
        <begin position="314"/>
        <end position="335"/>
    </location>
</feature>
<reference evidence="4" key="1">
    <citation type="submission" date="2021-02" db="EMBL/GenBank/DDBJ databases">
        <authorList>
            <person name="Nowell W R."/>
        </authorList>
    </citation>
    <scope>NUCLEOTIDE SEQUENCE</scope>
</reference>
<keyword evidence="3" id="KW-0812">Transmembrane</keyword>
<name>A0A8S2MQZ4_9BILA</name>
<dbReference type="SUPFAM" id="SSF48264">
    <property type="entry name" value="Cytochrome P450"/>
    <property type="match status" value="1"/>
</dbReference>